<proteinExistence type="predicted"/>
<dbReference type="OrthoDB" id="118383at2759"/>
<organism evidence="1 2">
    <name type="scientific">Phytophthora boehmeriae</name>
    <dbReference type="NCBI Taxonomy" id="109152"/>
    <lineage>
        <taxon>Eukaryota</taxon>
        <taxon>Sar</taxon>
        <taxon>Stramenopiles</taxon>
        <taxon>Oomycota</taxon>
        <taxon>Peronosporomycetes</taxon>
        <taxon>Peronosporales</taxon>
        <taxon>Peronosporaceae</taxon>
        <taxon>Phytophthora</taxon>
    </lineage>
</organism>
<keyword evidence="2" id="KW-1185">Reference proteome</keyword>
<protein>
    <recommendedName>
        <fullName evidence="3">Bzip transcription factor</fullName>
    </recommendedName>
</protein>
<gene>
    <name evidence="1" type="ORF">PHYBOEH_001868</name>
</gene>
<accession>A0A8T1V4V2</accession>
<evidence type="ECO:0000313" key="2">
    <source>
        <dbReference type="Proteomes" id="UP000693981"/>
    </source>
</evidence>
<reference evidence="1" key="1">
    <citation type="submission" date="2021-02" db="EMBL/GenBank/DDBJ databases">
        <authorList>
            <person name="Palmer J.M."/>
        </authorList>
    </citation>
    <scope>NUCLEOTIDE SEQUENCE</scope>
    <source>
        <strain evidence="1">SCRP23</strain>
    </source>
</reference>
<sequence length="162" mass="17988">MALNVTDGNLRGVEALLENWRVFSLSFDNVHVELEHLHKAAEGSLIATTTTSVTISENTLQRLFPHLNSDGKGGVEGGEWSDLAKKLLGQCLVMRGSVRFDWDGTMERVVDMFSQLDMLSPMLRVLGSLEDVSFVFEKALISPDGRLNLHVEGGFRSNIRSR</sequence>
<comment type="caution">
    <text evidence="1">The sequence shown here is derived from an EMBL/GenBank/DDBJ whole genome shotgun (WGS) entry which is preliminary data.</text>
</comment>
<evidence type="ECO:0008006" key="3">
    <source>
        <dbReference type="Google" id="ProtNLM"/>
    </source>
</evidence>
<dbReference type="AlphaFoldDB" id="A0A8T1V4V2"/>
<dbReference type="Proteomes" id="UP000693981">
    <property type="component" value="Unassembled WGS sequence"/>
</dbReference>
<name>A0A8T1V4V2_9STRA</name>
<evidence type="ECO:0000313" key="1">
    <source>
        <dbReference type="EMBL" id="KAG7376011.1"/>
    </source>
</evidence>
<dbReference type="EMBL" id="JAGDFL010001429">
    <property type="protein sequence ID" value="KAG7376011.1"/>
    <property type="molecule type" value="Genomic_DNA"/>
</dbReference>